<evidence type="ECO:0000313" key="1">
    <source>
        <dbReference type="EMBL" id="KAJ0111264.1"/>
    </source>
</evidence>
<comment type="caution">
    <text evidence="1">The sequence shown here is derived from an EMBL/GenBank/DDBJ whole genome shotgun (WGS) entry which is preliminary data.</text>
</comment>
<dbReference type="EMBL" id="CM047897">
    <property type="protein sequence ID" value="KAJ0111264.1"/>
    <property type="molecule type" value="Genomic_DNA"/>
</dbReference>
<evidence type="ECO:0000313" key="2">
    <source>
        <dbReference type="Proteomes" id="UP001164250"/>
    </source>
</evidence>
<organism evidence="1 2">
    <name type="scientific">Pistacia atlantica</name>
    <dbReference type="NCBI Taxonomy" id="434234"/>
    <lineage>
        <taxon>Eukaryota</taxon>
        <taxon>Viridiplantae</taxon>
        <taxon>Streptophyta</taxon>
        <taxon>Embryophyta</taxon>
        <taxon>Tracheophyta</taxon>
        <taxon>Spermatophyta</taxon>
        <taxon>Magnoliopsida</taxon>
        <taxon>eudicotyledons</taxon>
        <taxon>Gunneridae</taxon>
        <taxon>Pentapetalae</taxon>
        <taxon>rosids</taxon>
        <taxon>malvids</taxon>
        <taxon>Sapindales</taxon>
        <taxon>Anacardiaceae</taxon>
        <taxon>Pistacia</taxon>
    </lineage>
</organism>
<reference evidence="2" key="1">
    <citation type="journal article" date="2023" name="G3 (Bethesda)">
        <title>Genome assembly and association tests identify interacting loci associated with vigor, precocity, and sex in interspecific pistachio rootstocks.</title>
        <authorList>
            <person name="Palmer W."/>
            <person name="Jacygrad E."/>
            <person name="Sagayaradj S."/>
            <person name="Cavanaugh K."/>
            <person name="Han R."/>
            <person name="Bertier L."/>
            <person name="Beede B."/>
            <person name="Kafkas S."/>
            <person name="Golino D."/>
            <person name="Preece J."/>
            <person name="Michelmore R."/>
        </authorList>
    </citation>
    <scope>NUCLEOTIDE SEQUENCE [LARGE SCALE GENOMIC DNA]</scope>
</reference>
<accession>A0ACC1C6C2</accession>
<keyword evidence="2" id="KW-1185">Reference proteome</keyword>
<proteinExistence type="predicted"/>
<sequence length="436" mass="50232">MASEIQKDETVINMVTSPLPSSYENLMGYELSMSSKFSIFQTPKILSRHNEAAYKPNAFSIGPFHYRANKQLEATQKIKLKYLRDLLSRSSNPEELYSQLIATIRSVQREARDCYAGSIESCVEEAFVEILVLDGCFISELFRKDAKKELRDPNDPIFTMSCLQKYLNHDLILLENQIPWIVLERLFSLTKLSPGKSLIELALKFFSNIFSSKQPSVQPNEFQDIEIKHILDLLRHSLLLPLSPDRFKGEPTGWEAFPCATKINEAGITFEKRMAGSILDINFKNGVLKIPPLLIQETTETILRNLISFEQCCPNYPPIVTSYAKLMDNLIDTDKDVEILSDKNIIDNWLNPEDAKQFFNKLYHDTYVKQFFYHDICVQVTGHSKRLWPRWRFSYVHNYFATPWAIVSQVVGTILLVLTLLQTLYAVLSYVGDKSR</sequence>
<protein>
    <submittedName>
        <fullName evidence="1">Uncharacterized protein</fullName>
    </submittedName>
</protein>
<gene>
    <name evidence="1" type="ORF">Patl1_02995</name>
</gene>
<dbReference type="Proteomes" id="UP001164250">
    <property type="component" value="Chromosome 1"/>
</dbReference>
<name>A0ACC1C6C2_9ROSI</name>